<proteinExistence type="predicted"/>
<dbReference type="RefSeq" id="WP_035937064.1">
    <property type="nucleotide sequence ID" value="NZ_CADFFX010000030.1"/>
</dbReference>
<dbReference type="CDD" id="cd16913">
    <property type="entry name" value="YkuD_like"/>
    <property type="match status" value="1"/>
</dbReference>
<organism evidence="3 4">
    <name type="scientific">Caballeronia glathei</name>
    <dbReference type="NCBI Taxonomy" id="60547"/>
    <lineage>
        <taxon>Bacteria</taxon>
        <taxon>Pseudomonadati</taxon>
        <taxon>Pseudomonadota</taxon>
        <taxon>Betaproteobacteria</taxon>
        <taxon>Burkholderiales</taxon>
        <taxon>Burkholderiaceae</taxon>
        <taxon>Caballeronia</taxon>
    </lineage>
</organism>
<keyword evidence="2" id="KW-0732">Signal</keyword>
<dbReference type="Proteomes" id="UP000027466">
    <property type="component" value="Unassembled WGS sequence"/>
</dbReference>
<reference evidence="3 4" key="1">
    <citation type="submission" date="2014-03" db="EMBL/GenBank/DDBJ databases">
        <title>Draft Genome Sequences of Four Burkholderia Strains.</title>
        <authorList>
            <person name="Liu X.Y."/>
            <person name="Li C.X."/>
            <person name="Xu J.H."/>
        </authorList>
    </citation>
    <scope>NUCLEOTIDE SEQUENCE [LARGE SCALE GENOMIC DNA]</scope>
    <source>
        <strain evidence="3 4">DSM 50014</strain>
    </source>
</reference>
<feature type="compositionally biased region" description="Low complexity" evidence="1">
    <location>
        <begin position="53"/>
        <end position="70"/>
    </location>
</feature>
<protein>
    <recommendedName>
        <fullName evidence="5">YkuD domain-containing protein</fullName>
    </recommendedName>
</protein>
<dbReference type="AlphaFoldDB" id="A0A069PQC1"/>
<dbReference type="STRING" id="60547.GCA_000751215_05118"/>
<evidence type="ECO:0000313" key="4">
    <source>
        <dbReference type="Proteomes" id="UP000027466"/>
    </source>
</evidence>
<keyword evidence="4" id="KW-1185">Reference proteome</keyword>
<feature type="region of interest" description="Disordered" evidence="1">
    <location>
        <begin position="46"/>
        <end position="144"/>
    </location>
</feature>
<feature type="region of interest" description="Disordered" evidence="1">
    <location>
        <begin position="383"/>
        <end position="402"/>
    </location>
</feature>
<evidence type="ECO:0000313" key="3">
    <source>
        <dbReference type="EMBL" id="KDR39506.1"/>
    </source>
</evidence>
<gene>
    <name evidence="3" type="ORF">BG61_31445</name>
</gene>
<evidence type="ECO:0000256" key="2">
    <source>
        <dbReference type="SAM" id="SignalP"/>
    </source>
</evidence>
<dbReference type="GO" id="GO:0016740">
    <property type="term" value="F:transferase activity"/>
    <property type="evidence" value="ECO:0007669"/>
    <property type="project" value="InterPro"/>
</dbReference>
<feature type="compositionally biased region" description="Low complexity" evidence="1">
    <location>
        <begin position="116"/>
        <end position="130"/>
    </location>
</feature>
<comment type="caution">
    <text evidence="3">The sequence shown here is derived from an EMBL/GenBank/DDBJ whole genome shotgun (WGS) entry which is preliminary data.</text>
</comment>
<evidence type="ECO:0000256" key="1">
    <source>
        <dbReference type="SAM" id="MobiDB-lite"/>
    </source>
</evidence>
<feature type="chain" id="PRO_5007372289" description="YkuD domain-containing protein" evidence="2">
    <location>
        <begin position="30"/>
        <end position="402"/>
    </location>
</feature>
<feature type="compositionally biased region" description="Low complexity" evidence="1">
    <location>
        <begin position="91"/>
        <end position="109"/>
    </location>
</feature>
<name>A0A069PQC1_9BURK</name>
<dbReference type="EMBL" id="JFHC01000057">
    <property type="protein sequence ID" value="KDR39506.1"/>
    <property type="molecule type" value="Genomic_DNA"/>
</dbReference>
<evidence type="ECO:0008006" key="5">
    <source>
        <dbReference type="Google" id="ProtNLM"/>
    </source>
</evidence>
<feature type="signal peptide" evidence="2">
    <location>
        <begin position="1"/>
        <end position="29"/>
    </location>
</feature>
<sequence>MQQAGKKSKGRVAGIGAAVLAALAMPALAQNAASGGAVAQGHIERAMPPLLPGPGQAPAAKPASGASSAQVPRIPDTARPLPGMPVPPAAPASAASAPPVQPAAPAVPASVPPSPASAAEEAAPSAASEAEIPEPPAPNLAQTSSLDPAGALAMRQLFAKEVRRRLALPAADQQAYGRLLQRTLAEHGHGDLANEYVLLVDRSQNVQAIFIYFRAAAGDNWSMIGAAPVSTGRPGTYDHFLTPLGVFEHTPRNMDFRAEGTLNEFGIRGYGARDMRIYDFGWADGERGWGKGGVSPMRFQMHATDPDKLEQVLGIRHSKGCVRIPAALNVFFDHRGIIDADYEARAAASGPLWILKSKREPTPWAGRYLVVVDTERKARPVWAPAPGGAARAKVPAGADSAD</sequence>
<accession>A0A069PQC1</accession>
<dbReference type="InterPro" id="IPR005490">
    <property type="entry name" value="LD_TPept_cat_dom"/>
</dbReference>